<evidence type="ECO:0000313" key="3">
    <source>
        <dbReference type="Proteomes" id="UP000257109"/>
    </source>
</evidence>
<evidence type="ECO:0000259" key="1">
    <source>
        <dbReference type="Pfam" id="PF25597"/>
    </source>
</evidence>
<dbReference type="OrthoDB" id="1192411at2759"/>
<evidence type="ECO:0000313" key="2">
    <source>
        <dbReference type="EMBL" id="RDX94369.1"/>
    </source>
</evidence>
<dbReference type="InterPro" id="IPR057670">
    <property type="entry name" value="SH3_retrovirus"/>
</dbReference>
<reference evidence="2" key="1">
    <citation type="submission" date="2018-05" db="EMBL/GenBank/DDBJ databases">
        <title>Draft genome of Mucuna pruriens seed.</title>
        <authorList>
            <person name="Nnadi N.E."/>
            <person name="Vos R."/>
            <person name="Hasami M.H."/>
            <person name="Devisetty U.K."/>
            <person name="Aguiy J.C."/>
        </authorList>
    </citation>
    <scope>NUCLEOTIDE SEQUENCE [LARGE SCALE GENOMIC DNA]</scope>
    <source>
        <strain evidence="2">JCA_2017</strain>
    </source>
</reference>
<dbReference type="Proteomes" id="UP000257109">
    <property type="component" value="Unassembled WGS sequence"/>
</dbReference>
<accession>A0A371GV45</accession>
<proteinExistence type="predicted"/>
<dbReference type="EMBL" id="QJKJ01004388">
    <property type="protein sequence ID" value="RDX94369.1"/>
    <property type="molecule type" value="Genomic_DNA"/>
</dbReference>
<name>A0A371GV45_MUCPR</name>
<dbReference type="PANTHER" id="PTHR11439:SF440">
    <property type="entry name" value="INTEGRASE CATALYTIC DOMAIN-CONTAINING PROTEIN"/>
    <property type="match status" value="1"/>
</dbReference>
<dbReference type="Pfam" id="PF25597">
    <property type="entry name" value="SH3_retrovirus"/>
    <property type="match status" value="1"/>
</dbReference>
<organism evidence="2 3">
    <name type="scientific">Mucuna pruriens</name>
    <name type="common">Velvet bean</name>
    <name type="synonym">Dolichos pruriens</name>
    <dbReference type="NCBI Taxonomy" id="157652"/>
    <lineage>
        <taxon>Eukaryota</taxon>
        <taxon>Viridiplantae</taxon>
        <taxon>Streptophyta</taxon>
        <taxon>Embryophyta</taxon>
        <taxon>Tracheophyta</taxon>
        <taxon>Spermatophyta</taxon>
        <taxon>Magnoliopsida</taxon>
        <taxon>eudicotyledons</taxon>
        <taxon>Gunneridae</taxon>
        <taxon>Pentapetalae</taxon>
        <taxon>rosids</taxon>
        <taxon>fabids</taxon>
        <taxon>Fabales</taxon>
        <taxon>Fabaceae</taxon>
        <taxon>Papilionoideae</taxon>
        <taxon>50 kb inversion clade</taxon>
        <taxon>NPAAA clade</taxon>
        <taxon>indigoferoid/millettioid clade</taxon>
        <taxon>Phaseoleae</taxon>
        <taxon>Mucuna</taxon>
    </lineage>
</organism>
<dbReference type="CDD" id="cd09272">
    <property type="entry name" value="RNase_HI_RT_Ty1"/>
    <property type="match status" value="1"/>
</dbReference>
<protein>
    <submittedName>
        <fullName evidence="2">Copia protein</fullName>
    </submittedName>
</protein>
<gene>
    <name evidence="2" type="primary">GIP</name>
    <name evidence="2" type="ORF">CR513_23257</name>
</gene>
<comment type="caution">
    <text evidence="2">The sequence shown here is derived from an EMBL/GenBank/DDBJ whole genome shotgun (WGS) entry which is preliminary data.</text>
</comment>
<feature type="domain" description="Retroviral polymerase SH3-like" evidence="1">
    <location>
        <begin position="53"/>
        <end position="98"/>
    </location>
</feature>
<keyword evidence="3" id="KW-1185">Reference proteome</keyword>
<dbReference type="AlphaFoldDB" id="A0A371GV45"/>
<dbReference type="PANTHER" id="PTHR11439">
    <property type="entry name" value="GAG-POL-RELATED RETROTRANSPOSON"/>
    <property type="match status" value="1"/>
</dbReference>
<sequence>MEGVQENEDEEGKVQEIISLSCFEWCKSPIQFMSTFLPSIPIMNNLHSHVFRCFAFVHIYSSHRAKLDPQVVKCIFIDYASNKKGYKCYHAESSISTSTQESLLKDENWIEAINEEMNALERNDTWETIERPRDKKACEKQNVIARSSVETEFRVIAQGARELLWMKIVLNDLKIKYEAPMKLFCNNKCATNIAHNPIRYERTKHIKID</sequence>
<feature type="non-terminal residue" evidence="2">
    <location>
        <position position="1"/>
    </location>
</feature>